<dbReference type="InterPro" id="IPR013426">
    <property type="entry name" value="EpsH-like"/>
</dbReference>
<comment type="caution">
    <text evidence="10">The sequence shown here is derived from an EMBL/GenBank/DDBJ whole genome shotgun (WGS) entry which is preliminary data.</text>
</comment>
<keyword evidence="4 8" id="KW-0812">Transmembrane</keyword>
<name>A0ABQ2WNE6_9ALTE</name>
<evidence type="ECO:0000256" key="8">
    <source>
        <dbReference type="SAM" id="Phobius"/>
    </source>
</evidence>
<dbReference type="EMBL" id="BMYR01000007">
    <property type="protein sequence ID" value="GGW62604.1"/>
    <property type="molecule type" value="Genomic_DNA"/>
</dbReference>
<dbReference type="InterPro" id="IPR019127">
    <property type="entry name" value="Exosortase"/>
</dbReference>
<feature type="domain" description="Methanolan biosynthesis EpsI" evidence="9">
    <location>
        <begin position="343"/>
        <end position="454"/>
    </location>
</feature>
<feature type="transmembrane region" description="Helical" evidence="8">
    <location>
        <begin position="70"/>
        <end position="88"/>
    </location>
</feature>
<evidence type="ECO:0000259" key="9">
    <source>
        <dbReference type="Pfam" id="PF11984"/>
    </source>
</evidence>
<proteinExistence type="predicted"/>
<evidence type="ECO:0000313" key="11">
    <source>
        <dbReference type="Proteomes" id="UP000634667"/>
    </source>
</evidence>
<evidence type="ECO:0000256" key="1">
    <source>
        <dbReference type="ARBA" id="ARBA00004651"/>
    </source>
</evidence>
<feature type="transmembrane region" description="Helical" evidence="8">
    <location>
        <begin position="94"/>
        <end position="114"/>
    </location>
</feature>
<evidence type="ECO:0000313" key="10">
    <source>
        <dbReference type="EMBL" id="GGW62604.1"/>
    </source>
</evidence>
<keyword evidence="3" id="KW-0645">Protease</keyword>
<dbReference type="NCBIfam" id="TIGR03109">
    <property type="entry name" value="exosort_XrtA"/>
    <property type="match status" value="1"/>
</dbReference>
<reference evidence="11" key="1">
    <citation type="journal article" date="2019" name="Int. J. Syst. Evol. Microbiol.">
        <title>The Global Catalogue of Microorganisms (GCM) 10K type strain sequencing project: providing services to taxonomists for standard genome sequencing and annotation.</title>
        <authorList>
            <consortium name="The Broad Institute Genomics Platform"/>
            <consortium name="The Broad Institute Genome Sequencing Center for Infectious Disease"/>
            <person name="Wu L."/>
            <person name="Ma J."/>
        </authorList>
    </citation>
    <scope>NUCLEOTIDE SEQUENCE [LARGE SCALE GENOMIC DNA]</scope>
    <source>
        <strain evidence="11">KCTC 23723</strain>
    </source>
</reference>
<dbReference type="RefSeq" id="WP_189482735.1">
    <property type="nucleotide sequence ID" value="NZ_BMYR01000007.1"/>
</dbReference>
<evidence type="ECO:0000256" key="2">
    <source>
        <dbReference type="ARBA" id="ARBA00022475"/>
    </source>
</evidence>
<gene>
    <name evidence="10" type="ORF">GCM10008111_18210</name>
</gene>
<evidence type="ECO:0000256" key="7">
    <source>
        <dbReference type="ARBA" id="ARBA00023136"/>
    </source>
</evidence>
<evidence type="ECO:0000256" key="5">
    <source>
        <dbReference type="ARBA" id="ARBA00022801"/>
    </source>
</evidence>
<feature type="transmembrane region" description="Helical" evidence="8">
    <location>
        <begin position="250"/>
        <end position="271"/>
    </location>
</feature>
<accession>A0ABQ2WNE6</accession>
<evidence type="ECO:0000256" key="4">
    <source>
        <dbReference type="ARBA" id="ARBA00022692"/>
    </source>
</evidence>
<dbReference type="NCBIfam" id="TIGR02602">
    <property type="entry name" value="8TM_EpsH"/>
    <property type="match status" value="1"/>
</dbReference>
<keyword evidence="7 8" id="KW-0472">Membrane</keyword>
<feature type="transmembrane region" description="Helical" evidence="8">
    <location>
        <begin position="40"/>
        <end position="58"/>
    </location>
</feature>
<evidence type="ECO:0000256" key="6">
    <source>
        <dbReference type="ARBA" id="ARBA00022989"/>
    </source>
</evidence>
<protein>
    <submittedName>
        <fullName evidence="10">Exosortase A</fullName>
    </submittedName>
</protein>
<organism evidence="10 11">
    <name type="scientific">Alishewanella tabrizica</name>
    <dbReference type="NCBI Taxonomy" id="671278"/>
    <lineage>
        <taxon>Bacteria</taxon>
        <taxon>Pseudomonadati</taxon>
        <taxon>Pseudomonadota</taxon>
        <taxon>Gammaproteobacteria</taxon>
        <taxon>Alteromonadales</taxon>
        <taxon>Alteromonadaceae</taxon>
        <taxon>Alishewanella</taxon>
    </lineage>
</organism>
<sequence>MTIPRYIFKIFTFSLLCVAYFWLYGSTWLDMQRVWNSSATYNHCYLIIPISLYFLFRSKQHPPCKPVSQQWIWLAVLVIAISQLVWLFSFAADIALLMHLAAVVTLQMLIWLLLGNDNSRNHLFAIGYLLFLVPFGDEFSPMLQNITADLTVIMLNWANIPVYREGLFLATPVGLFEVAEACSGLRFLISSLAISALFSYLHFNKLYKQIGFVLFMAVLSILANGVRAFMLVYIGETTNMRYGFGADHYVYGWVFFGLVLIAGFWLGARFADIHIPLCKNIQRSLLLKSNLSVLISTAAVIVTILSFRLSLDIVHPPVIAKELKISQLGNSVVVSNWGISFENSMAQSYFEDENGIEYFVAFYHNKQQLGELISWNNNLFDKSTWQVQQQISVDNTTVLQLNSLKNEQRTVMYWYQVGMHKTDSLFKTKLLQVFYFLKDERSGAYIFAVSTNGPANEYIIDKLKLAATSLSDSSSSAIPFANLQPKINKHLRKNEL</sequence>
<evidence type="ECO:0000256" key="3">
    <source>
        <dbReference type="ARBA" id="ARBA00022670"/>
    </source>
</evidence>
<dbReference type="Pfam" id="PF11984">
    <property type="entry name" value="DUF3485"/>
    <property type="match status" value="1"/>
</dbReference>
<feature type="transmembrane region" description="Helical" evidence="8">
    <location>
        <begin position="210"/>
        <end position="230"/>
    </location>
</feature>
<feature type="transmembrane region" description="Helical" evidence="8">
    <location>
        <begin position="291"/>
        <end position="311"/>
    </location>
</feature>
<keyword evidence="2" id="KW-1003">Cell membrane</keyword>
<keyword evidence="11" id="KW-1185">Reference proteome</keyword>
<dbReference type="InterPro" id="IPR017540">
    <property type="entry name" value="Exosortase-1"/>
</dbReference>
<dbReference type="Pfam" id="PF09721">
    <property type="entry name" value="Exosortase_EpsH"/>
    <property type="match status" value="1"/>
</dbReference>
<dbReference type="NCBIfam" id="TIGR04178">
    <property type="entry name" value="exo_archaeo"/>
    <property type="match status" value="1"/>
</dbReference>
<feature type="transmembrane region" description="Helical" evidence="8">
    <location>
        <begin position="7"/>
        <end position="25"/>
    </location>
</feature>
<keyword evidence="6 8" id="KW-1133">Transmembrane helix</keyword>
<dbReference type="InterPro" id="IPR026392">
    <property type="entry name" value="Exo/Archaeosortase_dom"/>
</dbReference>
<dbReference type="Proteomes" id="UP000634667">
    <property type="component" value="Unassembled WGS sequence"/>
</dbReference>
<dbReference type="InterPro" id="IPR014263">
    <property type="entry name" value="Methanolan_biosynth_EpsI"/>
</dbReference>
<keyword evidence="5" id="KW-0378">Hydrolase</keyword>
<comment type="subcellular location">
    <subcellularLocation>
        <location evidence="1">Cell membrane</location>
        <topology evidence="1">Multi-pass membrane protein</topology>
    </subcellularLocation>
</comment>